<dbReference type="Pfam" id="PF08241">
    <property type="entry name" value="Methyltransf_11"/>
    <property type="match status" value="1"/>
</dbReference>
<reference evidence="3 4" key="1">
    <citation type="submission" date="2020-08" db="EMBL/GenBank/DDBJ databases">
        <title>Genomic Encyclopedia of Type Strains, Phase IV (KMG-IV): sequencing the most valuable type-strain genomes for metagenomic binning, comparative biology and taxonomic classification.</title>
        <authorList>
            <person name="Goeker M."/>
        </authorList>
    </citation>
    <scope>NUCLEOTIDE SEQUENCE [LARGE SCALE GENOMIC DNA]</scope>
    <source>
        <strain evidence="3 4">DSM 27939</strain>
    </source>
</reference>
<dbReference type="GO" id="GO:0008757">
    <property type="term" value="F:S-adenosylmethionine-dependent methyltransferase activity"/>
    <property type="evidence" value="ECO:0007669"/>
    <property type="project" value="InterPro"/>
</dbReference>
<dbReference type="Gene3D" id="3.40.50.150">
    <property type="entry name" value="Vaccinia Virus protein VP39"/>
    <property type="match status" value="1"/>
</dbReference>
<keyword evidence="4" id="KW-1185">Reference proteome</keyword>
<gene>
    <name evidence="3" type="ORF">HNQ08_002004</name>
</gene>
<sequence>MLHFADARKLARKACRWAAYGLAGLVLTQFALRLWIRNRPRPIPYGWGWLLENPWRRRYRDPQQLAEACGLLPDDQVLEGGCGSGLFTEALAERCAYLTALDIDARYLAQTAARTATLSNLSLLRADLAALPCEAESLDAVVLISVLTETPAPVAALRECLRVLRAGGRIIVGEEFFAPEYVGPRNMDGWAQAAGLRRVGAQGNGWAYLHTYVAR</sequence>
<dbReference type="GO" id="GO:0032259">
    <property type="term" value="P:methylation"/>
    <property type="evidence" value="ECO:0007669"/>
    <property type="project" value="UniProtKB-KW"/>
</dbReference>
<dbReference type="EMBL" id="JACHFL010000004">
    <property type="protein sequence ID" value="MBB5362906.1"/>
    <property type="molecule type" value="Genomic_DNA"/>
</dbReference>
<comment type="caution">
    <text evidence="3">The sequence shown here is derived from an EMBL/GenBank/DDBJ whole genome shotgun (WGS) entry which is preliminary data.</text>
</comment>
<evidence type="ECO:0000313" key="3">
    <source>
        <dbReference type="EMBL" id="MBB5362906.1"/>
    </source>
</evidence>
<evidence type="ECO:0000259" key="2">
    <source>
        <dbReference type="Pfam" id="PF08241"/>
    </source>
</evidence>
<keyword evidence="1" id="KW-0812">Transmembrane</keyword>
<name>A0A7W8JW66_9DEIO</name>
<dbReference type="CDD" id="cd02440">
    <property type="entry name" value="AdoMet_MTases"/>
    <property type="match status" value="1"/>
</dbReference>
<dbReference type="SUPFAM" id="SSF53335">
    <property type="entry name" value="S-adenosyl-L-methionine-dependent methyltransferases"/>
    <property type="match status" value="1"/>
</dbReference>
<dbReference type="AlphaFoldDB" id="A0A7W8JW66"/>
<dbReference type="Proteomes" id="UP000552709">
    <property type="component" value="Unassembled WGS sequence"/>
</dbReference>
<dbReference type="PANTHER" id="PTHR43591">
    <property type="entry name" value="METHYLTRANSFERASE"/>
    <property type="match status" value="1"/>
</dbReference>
<evidence type="ECO:0000313" key="4">
    <source>
        <dbReference type="Proteomes" id="UP000552709"/>
    </source>
</evidence>
<keyword evidence="3" id="KW-0808">Transferase</keyword>
<feature type="domain" description="Methyltransferase type 11" evidence="2">
    <location>
        <begin position="78"/>
        <end position="172"/>
    </location>
</feature>
<keyword evidence="1" id="KW-0472">Membrane</keyword>
<dbReference type="InterPro" id="IPR029063">
    <property type="entry name" value="SAM-dependent_MTases_sf"/>
</dbReference>
<keyword evidence="3" id="KW-0489">Methyltransferase</keyword>
<proteinExistence type="predicted"/>
<protein>
    <submittedName>
        <fullName evidence="3">Ubiquinone/menaquinone biosynthesis C-methylase UbiE</fullName>
    </submittedName>
</protein>
<organism evidence="3 4">
    <name type="scientific">Deinococcus humi</name>
    <dbReference type="NCBI Taxonomy" id="662880"/>
    <lineage>
        <taxon>Bacteria</taxon>
        <taxon>Thermotogati</taxon>
        <taxon>Deinococcota</taxon>
        <taxon>Deinococci</taxon>
        <taxon>Deinococcales</taxon>
        <taxon>Deinococcaceae</taxon>
        <taxon>Deinococcus</taxon>
    </lineage>
</organism>
<accession>A0A7W8JW66</accession>
<dbReference type="RefSeq" id="WP_184130794.1">
    <property type="nucleotide sequence ID" value="NZ_JACHFL010000004.1"/>
</dbReference>
<keyword evidence="1" id="KW-1133">Transmembrane helix</keyword>
<dbReference type="InterPro" id="IPR013216">
    <property type="entry name" value="Methyltransf_11"/>
</dbReference>
<keyword evidence="3" id="KW-0830">Ubiquinone</keyword>
<feature type="transmembrane region" description="Helical" evidence="1">
    <location>
        <begin position="17"/>
        <end position="36"/>
    </location>
</feature>
<evidence type="ECO:0000256" key="1">
    <source>
        <dbReference type="SAM" id="Phobius"/>
    </source>
</evidence>